<name>A0A0F8ZTQ8_9ZZZZ</name>
<protein>
    <submittedName>
        <fullName evidence="1">Uncharacterized protein</fullName>
    </submittedName>
</protein>
<comment type="caution">
    <text evidence="1">The sequence shown here is derived from an EMBL/GenBank/DDBJ whole genome shotgun (WGS) entry which is preliminary data.</text>
</comment>
<accession>A0A0F8ZTQ8</accession>
<dbReference type="AlphaFoldDB" id="A0A0F8ZTQ8"/>
<proteinExistence type="predicted"/>
<reference evidence="1" key="1">
    <citation type="journal article" date="2015" name="Nature">
        <title>Complex archaea that bridge the gap between prokaryotes and eukaryotes.</title>
        <authorList>
            <person name="Spang A."/>
            <person name="Saw J.H."/>
            <person name="Jorgensen S.L."/>
            <person name="Zaremba-Niedzwiedzka K."/>
            <person name="Martijn J."/>
            <person name="Lind A.E."/>
            <person name="van Eijk R."/>
            <person name="Schleper C."/>
            <person name="Guy L."/>
            <person name="Ettema T.J."/>
        </authorList>
    </citation>
    <scope>NUCLEOTIDE SEQUENCE</scope>
</reference>
<organism evidence="1">
    <name type="scientific">marine sediment metagenome</name>
    <dbReference type="NCBI Taxonomy" id="412755"/>
    <lineage>
        <taxon>unclassified sequences</taxon>
        <taxon>metagenomes</taxon>
        <taxon>ecological metagenomes</taxon>
    </lineage>
</organism>
<evidence type="ECO:0000313" key="1">
    <source>
        <dbReference type="EMBL" id="KKK63331.1"/>
    </source>
</evidence>
<dbReference type="EMBL" id="LAZR01061567">
    <property type="protein sequence ID" value="KKK63331.1"/>
    <property type="molecule type" value="Genomic_DNA"/>
</dbReference>
<sequence>MYMDTVVLTVQTLDIINSILDRITGYGSDRKVNFTTELSEEEFGKLKVSLIYNDTQKLNQTSIN</sequence>
<gene>
    <name evidence="1" type="ORF">LCGC14_2995380</name>
</gene>